<dbReference type="Pfam" id="PF10294">
    <property type="entry name" value="Methyltransf_16"/>
    <property type="match status" value="1"/>
</dbReference>
<gene>
    <name evidence="2" type="ORF">SNEC2469_LOCUS7901</name>
</gene>
<feature type="coiled-coil region" evidence="1">
    <location>
        <begin position="377"/>
        <end position="418"/>
    </location>
</feature>
<dbReference type="Proteomes" id="UP000601435">
    <property type="component" value="Unassembled WGS sequence"/>
</dbReference>
<evidence type="ECO:0000256" key="1">
    <source>
        <dbReference type="SAM" id="Coils"/>
    </source>
</evidence>
<evidence type="ECO:0000313" key="3">
    <source>
        <dbReference type="Proteomes" id="UP000601435"/>
    </source>
</evidence>
<keyword evidence="1" id="KW-0175">Coiled coil</keyword>
<dbReference type="OrthoDB" id="440602at2759"/>
<dbReference type="Gene3D" id="3.40.50.150">
    <property type="entry name" value="Vaccinia Virus protein VP39"/>
    <property type="match status" value="1"/>
</dbReference>
<dbReference type="AlphaFoldDB" id="A0A812NK16"/>
<organism evidence="2 3">
    <name type="scientific">Symbiodinium necroappetens</name>
    <dbReference type="NCBI Taxonomy" id="1628268"/>
    <lineage>
        <taxon>Eukaryota</taxon>
        <taxon>Sar</taxon>
        <taxon>Alveolata</taxon>
        <taxon>Dinophyceae</taxon>
        <taxon>Suessiales</taxon>
        <taxon>Symbiodiniaceae</taxon>
        <taxon>Symbiodinium</taxon>
    </lineage>
</organism>
<dbReference type="CDD" id="cd02440">
    <property type="entry name" value="AdoMet_MTases"/>
    <property type="match status" value="1"/>
</dbReference>
<dbReference type="EMBL" id="CAJNJA010013252">
    <property type="protein sequence ID" value="CAE7316634.1"/>
    <property type="molecule type" value="Genomic_DNA"/>
</dbReference>
<keyword evidence="3" id="KW-1185">Reference proteome</keyword>
<dbReference type="InterPro" id="IPR019410">
    <property type="entry name" value="Methyltransf_16"/>
</dbReference>
<name>A0A812NK16_9DINO</name>
<accession>A0A812NK16</accession>
<dbReference type="PANTHER" id="PTHR14614">
    <property type="entry name" value="HEPATOCELLULAR CARCINOMA-ASSOCIATED ANTIGEN"/>
    <property type="match status" value="1"/>
</dbReference>
<dbReference type="InterPro" id="IPR029063">
    <property type="entry name" value="SAM-dependent_MTases_sf"/>
</dbReference>
<reference evidence="2" key="1">
    <citation type="submission" date="2021-02" db="EMBL/GenBank/DDBJ databases">
        <authorList>
            <person name="Dougan E. K."/>
            <person name="Rhodes N."/>
            <person name="Thang M."/>
            <person name="Chan C."/>
        </authorList>
    </citation>
    <scope>NUCLEOTIDE SEQUENCE</scope>
</reference>
<dbReference type="SUPFAM" id="SSF53335">
    <property type="entry name" value="S-adenosyl-L-methionine-dependent methyltransferases"/>
    <property type="match status" value="1"/>
</dbReference>
<comment type="caution">
    <text evidence="2">The sequence shown here is derived from an EMBL/GenBank/DDBJ whole genome shotgun (WGS) entry which is preliminary data.</text>
</comment>
<proteinExistence type="predicted"/>
<evidence type="ECO:0000313" key="2">
    <source>
        <dbReference type="EMBL" id="CAE7316634.1"/>
    </source>
</evidence>
<sequence>MRWCSLTPSLCKWSLARSSGYVSWRHRQHARKPASSRLWIQRGKIYYSLTVNIGVGSVWPCDLAFCSCSSLIVLAQGVASYAAETFTGSRRRLLELGAGCGMVSLAAAQLGFEVLSTDFRSSPLCLVAASARRQDLSKRVHTRLLDICDLSTPLPPADVVVAADVLYDARTAKAMAERVAEAHLRGSVVLLADVGRPNRRLFLSRLLQLLPSLAKRLPGFDFPIEGLAVQETDGAEVEHRHVPVQRFHSTAPPPKRSVLNSQYRAQILALQWLCQLRIVHCLMAPKKSAKRVIQVPEEDEPPAKKLLTSLKRHGIKESTYRHVADVFSHSAAAHLSQDCKDMFMAALPFSLLMASDERNTFQETVVGLVDKVVTEMLAGMQESLDKANEKLQLMDAEKARLDEAIQLAEDQLKAAQACACEKRAVVTAASAAVSAAQEKLSAAKEAEAAGQRARQAASDDKVMLQQAVSTGCFSRLKAGEWEDGEAERLFSSLEPLVLKKLKTDSSLRTAMRCTLLKKPVNRGQFDAMLLEELERAFSARISELESNLSEEGAVTAELAENVATANAEVETAMASQQQASAALSSSSSEEKMRAAALQAAKVTLQEFKPKHAQACSGRNAEQQQMQQFVDKNVAAFQELKDRVSIKSEKEMATGKELQANPTSVLGCEAGPEAMRGSEMPQVSETLVPDRWVAHNYREMSKAVRFPQPRGEGCREQQLARLGRTLPRQHVRQSYCF</sequence>
<protein>
    <submittedName>
        <fullName evidence="2">Uncharacterized protein</fullName>
    </submittedName>
</protein>